<keyword evidence="5" id="KW-0571">Peptide transport</keyword>
<evidence type="ECO:0000256" key="5">
    <source>
        <dbReference type="ARBA" id="ARBA00022856"/>
    </source>
</evidence>
<dbReference type="CDD" id="cd17346">
    <property type="entry name" value="MFS_DtpA_like"/>
    <property type="match status" value="1"/>
</dbReference>
<dbReference type="InterPro" id="IPR005279">
    <property type="entry name" value="Dipep/tripep_permease"/>
</dbReference>
<proteinExistence type="inferred from homology"/>
<dbReference type="InterPro" id="IPR020846">
    <property type="entry name" value="MFS_dom"/>
</dbReference>
<evidence type="ECO:0000256" key="9">
    <source>
        <dbReference type="SAM" id="Phobius"/>
    </source>
</evidence>
<dbReference type="NCBIfam" id="TIGR00924">
    <property type="entry name" value="yjdL_sub1_fam"/>
    <property type="match status" value="1"/>
</dbReference>
<accession>A0ABU5ZAF6</accession>
<dbReference type="PANTHER" id="PTHR23517">
    <property type="entry name" value="RESISTANCE PROTEIN MDTM, PUTATIVE-RELATED-RELATED"/>
    <property type="match status" value="1"/>
</dbReference>
<evidence type="ECO:0000259" key="10">
    <source>
        <dbReference type="PROSITE" id="PS50850"/>
    </source>
</evidence>
<name>A0ABU5ZAF6_9FLAO</name>
<comment type="subcellular location">
    <subcellularLocation>
        <location evidence="1">Cell membrane</location>
        <topology evidence="1">Multi-pass membrane protein</topology>
    </subcellularLocation>
    <subcellularLocation>
        <location evidence="8">Membrane</location>
        <topology evidence="8">Multi-pass membrane protein</topology>
    </subcellularLocation>
</comment>
<feature type="transmembrane region" description="Helical" evidence="9">
    <location>
        <begin position="272"/>
        <end position="292"/>
    </location>
</feature>
<dbReference type="PROSITE" id="PS01022">
    <property type="entry name" value="PTR2_1"/>
    <property type="match status" value="1"/>
</dbReference>
<keyword evidence="6 9" id="KW-1133">Transmembrane helix</keyword>
<evidence type="ECO:0000256" key="2">
    <source>
        <dbReference type="ARBA" id="ARBA00022448"/>
    </source>
</evidence>
<evidence type="ECO:0000256" key="1">
    <source>
        <dbReference type="ARBA" id="ARBA00004651"/>
    </source>
</evidence>
<comment type="similarity">
    <text evidence="8">Belongs to the major facilitator superfamily. Proton-dependent oligopeptide transporter (POT/PTR) (TC 2.A.17) family.</text>
</comment>
<evidence type="ECO:0000313" key="12">
    <source>
        <dbReference type="Proteomes" id="UP001311730"/>
    </source>
</evidence>
<evidence type="ECO:0000256" key="8">
    <source>
        <dbReference type="RuleBase" id="RU003755"/>
    </source>
</evidence>
<feature type="transmembrane region" description="Helical" evidence="9">
    <location>
        <begin position="546"/>
        <end position="567"/>
    </location>
</feature>
<feature type="domain" description="Major facilitator superfamily (MFS) profile" evidence="10">
    <location>
        <begin position="19"/>
        <end position="572"/>
    </location>
</feature>
<feature type="transmembrane region" description="Helical" evidence="9">
    <location>
        <begin position="304"/>
        <end position="323"/>
    </location>
</feature>
<feature type="transmembrane region" description="Helical" evidence="9">
    <location>
        <begin position="120"/>
        <end position="137"/>
    </location>
</feature>
<gene>
    <name evidence="11" type="ORF">VJJ08_11645</name>
</gene>
<organism evidence="11 12">
    <name type="scientific">Capnocytophaga gingivalis</name>
    <dbReference type="NCBI Taxonomy" id="1017"/>
    <lineage>
        <taxon>Bacteria</taxon>
        <taxon>Pseudomonadati</taxon>
        <taxon>Bacteroidota</taxon>
        <taxon>Flavobacteriia</taxon>
        <taxon>Flavobacteriales</taxon>
        <taxon>Flavobacteriaceae</taxon>
        <taxon>Capnocytophaga</taxon>
    </lineage>
</organism>
<feature type="transmembrane region" description="Helical" evidence="9">
    <location>
        <begin position="479"/>
        <end position="500"/>
    </location>
</feature>
<feature type="transmembrane region" description="Helical" evidence="9">
    <location>
        <begin position="67"/>
        <end position="87"/>
    </location>
</feature>
<keyword evidence="5" id="KW-0653">Protein transport</keyword>
<feature type="transmembrane region" description="Helical" evidence="9">
    <location>
        <begin position="414"/>
        <end position="433"/>
    </location>
</feature>
<evidence type="ECO:0000313" key="11">
    <source>
        <dbReference type="EMBL" id="MEB3075941.1"/>
    </source>
</evidence>
<dbReference type="InterPro" id="IPR050171">
    <property type="entry name" value="MFS_Transporters"/>
</dbReference>
<dbReference type="PROSITE" id="PS50850">
    <property type="entry name" value="MFS"/>
    <property type="match status" value="1"/>
</dbReference>
<keyword evidence="12" id="KW-1185">Reference proteome</keyword>
<keyword evidence="4 8" id="KW-0812">Transmembrane</keyword>
<protein>
    <submittedName>
        <fullName evidence="11">Peptide MFS transporter</fullName>
    </submittedName>
</protein>
<feature type="transmembrane region" description="Helical" evidence="9">
    <location>
        <begin position="382"/>
        <end position="402"/>
    </location>
</feature>
<dbReference type="EMBL" id="JAYKBW010000014">
    <property type="protein sequence ID" value="MEB3075941.1"/>
    <property type="molecule type" value="Genomic_DNA"/>
</dbReference>
<sequence>MTHEKKHYFDIKVLGQPSGLFFLFFTEMWERFSFYGMRVLLVQFLTAEILLGDPKGGWGWTSEQATALYGTYAMLLYLTPVLGGIIADKYLGTRRAVIIGSIIMTIGQLCLFLHSTTMFFVGLTCLVVGVGLFKPNVPSILGEMFKDHPDKKDSAYTIFYMGVNAGAFLGMMLCGYLAATKGWSWGFGLAGIFMALGTLQFVFAKPLMGDLGMLKKEVHHEQSTDTDKRNPFTLVDNVLIVLVSTLGLLYAFNDPLSKNHIYDLFAWVDTSLMRGQNLVALIALLLFVYLLVSRILRYDRIVRNRMFAVMSLAFFIIFFFITFEQAPSSLIIVARDYVDRSLSGEGLLVFNIINALLMLIPLLIISFVLIRLAMVTWKLIPLTNIVLFVCFLLIWGVAIYAIRSEFLKNTSEIAVSWFSVLNAFFVITLASSVSKIWSSKYNPSVAFKYGFGLFFVALGYLVVWFGAKGLSEDMKISMAYIILIYFFHTIGELFISPVGLSYVSKLVPHRMLAFMFGTWYLGIAIAQKVAATLGGQVVSITKEYGLSTFFLIFASIATGAGILVMLYNPVLKKLMHEVK</sequence>
<dbReference type="InterPro" id="IPR000109">
    <property type="entry name" value="POT_fam"/>
</dbReference>
<dbReference type="PROSITE" id="PS01023">
    <property type="entry name" value="PTR2_2"/>
    <property type="match status" value="1"/>
</dbReference>
<dbReference type="Gene3D" id="1.20.1250.20">
    <property type="entry name" value="MFS general substrate transporter like domains"/>
    <property type="match status" value="2"/>
</dbReference>
<feature type="transmembrane region" description="Helical" evidence="9">
    <location>
        <begin position="445"/>
        <end position="467"/>
    </location>
</feature>
<comment type="caution">
    <text evidence="11">The sequence shown here is derived from an EMBL/GenBank/DDBJ whole genome shotgun (WGS) entry which is preliminary data.</text>
</comment>
<evidence type="ECO:0000256" key="4">
    <source>
        <dbReference type="ARBA" id="ARBA00022692"/>
    </source>
</evidence>
<feature type="transmembrane region" description="Helical" evidence="9">
    <location>
        <begin position="158"/>
        <end position="179"/>
    </location>
</feature>
<dbReference type="InterPro" id="IPR036259">
    <property type="entry name" value="MFS_trans_sf"/>
</dbReference>
<dbReference type="Proteomes" id="UP001311730">
    <property type="component" value="Unassembled WGS sequence"/>
</dbReference>
<feature type="transmembrane region" description="Helical" evidence="9">
    <location>
        <begin position="512"/>
        <end position="534"/>
    </location>
</feature>
<keyword evidence="7 9" id="KW-0472">Membrane</keyword>
<dbReference type="InterPro" id="IPR018456">
    <property type="entry name" value="PTR2_symporter_CS"/>
</dbReference>
<evidence type="ECO:0000256" key="7">
    <source>
        <dbReference type="ARBA" id="ARBA00023136"/>
    </source>
</evidence>
<keyword evidence="2 8" id="KW-0813">Transport</keyword>
<feature type="transmembrane region" description="Helical" evidence="9">
    <location>
        <begin position="185"/>
        <end position="204"/>
    </location>
</feature>
<feature type="transmembrane region" description="Helical" evidence="9">
    <location>
        <begin position="347"/>
        <end position="370"/>
    </location>
</feature>
<dbReference type="RefSeq" id="WP_323984044.1">
    <property type="nucleotide sequence ID" value="NZ_JAYKBW010000014.1"/>
</dbReference>
<reference evidence="11 12" key="1">
    <citation type="submission" date="2023-12" db="EMBL/GenBank/DDBJ databases">
        <title>Genomic sequences of Capnocytophaga and Parvimonas strains.</title>
        <authorList>
            <person name="Watt R.M."/>
            <person name="Wang M."/>
            <person name="Yang T."/>
            <person name="Tong W.M."/>
        </authorList>
    </citation>
    <scope>NUCLEOTIDE SEQUENCE [LARGE SCALE GENOMIC DNA]</scope>
    <source>
        <strain evidence="11 12">CCUG 13096</strain>
    </source>
</reference>
<evidence type="ECO:0000256" key="6">
    <source>
        <dbReference type="ARBA" id="ARBA00022989"/>
    </source>
</evidence>
<dbReference type="PANTHER" id="PTHR23517:SF15">
    <property type="entry name" value="PROTON-DEPENDENT OLIGOPEPTIDE FAMILY TRANSPORT PROTEIN"/>
    <property type="match status" value="1"/>
</dbReference>
<evidence type="ECO:0000256" key="3">
    <source>
        <dbReference type="ARBA" id="ARBA00022475"/>
    </source>
</evidence>
<dbReference type="SUPFAM" id="SSF103473">
    <property type="entry name" value="MFS general substrate transporter"/>
    <property type="match status" value="2"/>
</dbReference>
<keyword evidence="3" id="KW-1003">Cell membrane</keyword>
<dbReference type="Pfam" id="PF00854">
    <property type="entry name" value="PTR2"/>
    <property type="match status" value="2"/>
</dbReference>